<comment type="caution">
    <text evidence="1">The sequence shown here is derived from an EMBL/GenBank/DDBJ whole genome shotgun (WGS) entry which is preliminary data.</text>
</comment>
<dbReference type="EMBL" id="JAPWTK010000344">
    <property type="protein sequence ID" value="KAJ8942075.1"/>
    <property type="molecule type" value="Genomic_DNA"/>
</dbReference>
<dbReference type="GO" id="GO:0060271">
    <property type="term" value="P:cilium assembly"/>
    <property type="evidence" value="ECO:0007669"/>
    <property type="project" value="TreeGrafter"/>
</dbReference>
<gene>
    <name evidence="1" type="ORF">NQ318_004100</name>
</gene>
<keyword evidence="2" id="KW-1185">Reference proteome</keyword>
<dbReference type="AlphaFoldDB" id="A0AAV8XUQ0"/>
<dbReference type="PANTHER" id="PTHR14611">
    <property type="entry name" value="TECTONIC FAMILY MEMBER"/>
    <property type="match status" value="1"/>
</dbReference>
<protein>
    <submittedName>
        <fullName evidence="1">Uncharacterized protein</fullName>
    </submittedName>
</protein>
<evidence type="ECO:0000313" key="2">
    <source>
        <dbReference type="Proteomes" id="UP001162162"/>
    </source>
</evidence>
<name>A0AAV8XUQ0_9CUCU</name>
<proteinExistence type="predicted"/>
<dbReference type="GO" id="GO:0035869">
    <property type="term" value="C:ciliary transition zone"/>
    <property type="evidence" value="ECO:0007669"/>
    <property type="project" value="TreeGrafter"/>
</dbReference>
<dbReference type="Proteomes" id="UP001162162">
    <property type="component" value="Unassembled WGS sequence"/>
</dbReference>
<dbReference type="InterPro" id="IPR040354">
    <property type="entry name" value="TCTN1-3"/>
</dbReference>
<reference evidence="1" key="1">
    <citation type="journal article" date="2023" name="Insect Mol. Biol.">
        <title>Genome sequencing provides insights into the evolution of gene families encoding plant cell wall-degrading enzymes in longhorned beetles.</title>
        <authorList>
            <person name="Shin N.R."/>
            <person name="Okamura Y."/>
            <person name="Kirsch R."/>
            <person name="Pauchet Y."/>
        </authorList>
    </citation>
    <scope>NUCLEOTIDE SEQUENCE</scope>
    <source>
        <strain evidence="1">AMC_N1</strain>
    </source>
</reference>
<sequence>MFNYFQDCPKNVCLPIYPNICSDDFNNCKNVSQNDTRLKVTCNYDIRNNVNDCKNLVTKLHYNFYHNGTKGYNRVETLAVLANISYEFGMQDFEVHQEYSINFWWINQTRNFSKMLSGNPGYLIGKPILTGNLVNVGNKTNVVLKIERFSESYVRSFITLPDNVNGNCVLKNETYLSVDFGYNLLTKCRFNSTIFNRKKYLNGTEVCRNIQRAILKLWGGNRGK</sequence>
<dbReference type="PANTHER" id="PTHR14611:SF2">
    <property type="entry name" value="TECTONIC"/>
    <property type="match status" value="1"/>
</dbReference>
<accession>A0AAV8XUQ0</accession>
<organism evidence="1 2">
    <name type="scientific">Aromia moschata</name>
    <dbReference type="NCBI Taxonomy" id="1265417"/>
    <lineage>
        <taxon>Eukaryota</taxon>
        <taxon>Metazoa</taxon>
        <taxon>Ecdysozoa</taxon>
        <taxon>Arthropoda</taxon>
        <taxon>Hexapoda</taxon>
        <taxon>Insecta</taxon>
        <taxon>Pterygota</taxon>
        <taxon>Neoptera</taxon>
        <taxon>Endopterygota</taxon>
        <taxon>Coleoptera</taxon>
        <taxon>Polyphaga</taxon>
        <taxon>Cucujiformia</taxon>
        <taxon>Chrysomeloidea</taxon>
        <taxon>Cerambycidae</taxon>
        <taxon>Cerambycinae</taxon>
        <taxon>Callichromatini</taxon>
        <taxon>Aromia</taxon>
    </lineage>
</organism>
<evidence type="ECO:0000313" key="1">
    <source>
        <dbReference type="EMBL" id="KAJ8942075.1"/>
    </source>
</evidence>